<comment type="caution">
    <text evidence="2">The sequence shown here is derived from an EMBL/GenBank/DDBJ whole genome shotgun (WGS) entry which is preliminary data.</text>
</comment>
<evidence type="ECO:0000313" key="3">
    <source>
        <dbReference type="Proteomes" id="UP001431783"/>
    </source>
</evidence>
<sequence length="143" mass="15788">MASKKQYAMEEMLGTLKNLSRTTSEKIFDILDNIDFDNDTNIEDGLEDDFDVDDSIADPNFYLVKDQVNELIGIFSGYSTPCPQALNSVAAQASSPHPSTSVASKPDELQESPSATLLQSRLQLYHLPSFSGTRNDHGLLCRN</sequence>
<dbReference type="AlphaFoldDB" id="A0AAW1UNT5"/>
<evidence type="ECO:0000256" key="1">
    <source>
        <dbReference type="SAM" id="MobiDB-lite"/>
    </source>
</evidence>
<reference evidence="2 3" key="1">
    <citation type="submission" date="2023-03" db="EMBL/GenBank/DDBJ databases">
        <title>Genome insight into feeding habits of ladybird beetles.</title>
        <authorList>
            <person name="Li H.-S."/>
            <person name="Huang Y.-H."/>
            <person name="Pang H."/>
        </authorList>
    </citation>
    <scope>NUCLEOTIDE SEQUENCE [LARGE SCALE GENOMIC DNA]</scope>
    <source>
        <strain evidence="2">SYSU_2023b</strain>
        <tissue evidence="2">Whole body</tissue>
    </source>
</reference>
<gene>
    <name evidence="2" type="ORF">WA026_020933</name>
</gene>
<feature type="compositionally biased region" description="Polar residues" evidence="1">
    <location>
        <begin position="89"/>
        <end position="103"/>
    </location>
</feature>
<evidence type="ECO:0000313" key="2">
    <source>
        <dbReference type="EMBL" id="KAK9882411.1"/>
    </source>
</evidence>
<proteinExistence type="predicted"/>
<name>A0AAW1UNT5_9CUCU</name>
<dbReference type="EMBL" id="JARQZJ010000075">
    <property type="protein sequence ID" value="KAK9882411.1"/>
    <property type="molecule type" value="Genomic_DNA"/>
</dbReference>
<organism evidence="2 3">
    <name type="scientific">Henosepilachna vigintioctopunctata</name>
    <dbReference type="NCBI Taxonomy" id="420089"/>
    <lineage>
        <taxon>Eukaryota</taxon>
        <taxon>Metazoa</taxon>
        <taxon>Ecdysozoa</taxon>
        <taxon>Arthropoda</taxon>
        <taxon>Hexapoda</taxon>
        <taxon>Insecta</taxon>
        <taxon>Pterygota</taxon>
        <taxon>Neoptera</taxon>
        <taxon>Endopterygota</taxon>
        <taxon>Coleoptera</taxon>
        <taxon>Polyphaga</taxon>
        <taxon>Cucujiformia</taxon>
        <taxon>Coccinelloidea</taxon>
        <taxon>Coccinellidae</taxon>
        <taxon>Epilachninae</taxon>
        <taxon>Epilachnini</taxon>
        <taxon>Henosepilachna</taxon>
    </lineage>
</organism>
<accession>A0AAW1UNT5</accession>
<keyword evidence="3" id="KW-1185">Reference proteome</keyword>
<dbReference type="Proteomes" id="UP001431783">
    <property type="component" value="Unassembled WGS sequence"/>
</dbReference>
<protein>
    <submittedName>
        <fullName evidence="2">Uncharacterized protein</fullName>
    </submittedName>
</protein>
<feature type="region of interest" description="Disordered" evidence="1">
    <location>
        <begin position="89"/>
        <end position="111"/>
    </location>
</feature>